<gene>
    <name evidence="5" type="ORF">KGMB03357_12180</name>
</gene>
<keyword evidence="6" id="KW-1185">Reference proteome</keyword>
<keyword evidence="4" id="KW-0804">Transcription</keyword>
<dbReference type="InterPro" id="IPR005650">
    <property type="entry name" value="BlaI_family"/>
</dbReference>
<dbReference type="GO" id="GO:0003677">
    <property type="term" value="F:DNA binding"/>
    <property type="evidence" value="ECO:0007669"/>
    <property type="project" value="UniProtKB-KW"/>
</dbReference>
<protein>
    <submittedName>
        <fullName evidence="5">Penicillin-binding protein</fullName>
    </submittedName>
</protein>
<comment type="similarity">
    <text evidence="1">Belongs to the BlaI transcriptional regulatory family.</text>
</comment>
<evidence type="ECO:0000313" key="5">
    <source>
        <dbReference type="EMBL" id="GCB29557.1"/>
    </source>
</evidence>
<dbReference type="SUPFAM" id="SSF46785">
    <property type="entry name" value="Winged helix' DNA-binding domain"/>
    <property type="match status" value="1"/>
</dbReference>
<keyword evidence="3" id="KW-0238">DNA-binding</keyword>
<dbReference type="InterPro" id="IPR036390">
    <property type="entry name" value="WH_DNA-bd_sf"/>
</dbReference>
<dbReference type="AlphaFoldDB" id="A0A401LDA0"/>
<dbReference type="PIRSF" id="PIRSF019455">
    <property type="entry name" value="CopR_AtkY"/>
    <property type="match status" value="1"/>
</dbReference>
<reference evidence="5 6" key="1">
    <citation type="submission" date="2018-10" db="EMBL/GenBank/DDBJ databases">
        <title>Draft Genome Sequence of Anaerotignum sp. KCTC 15736.</title>
        <authorList>
            <person name="Choi S.H."/>
            <person name="Kim J.S."/>
            <person name="Kang S.W."/>
            <person name="Lee J.S."/>
            <person name="Park S.H."/>
        </authorList>
    </citation>
    <scope>NUCLEOTIDE SEQUENCE [LARGE SCALE GENOMIC DNA]</scope>
    <source>
        <strain evidence="5 6">KCTC 15736</strain>
    </source>
</reference>
<organism evidence="5 6">
    <name type="scientific">Anaerotignum faecicola</name>
    <dbReference type="NCBI Taxonomy" id="2358141"/>
    <lineage>
        <taxon>Bacteria</taxon>
        <taxon>Bacillati</taxon>
        <taxon>Bacillota</taxon>
        <taxon>Clostridia</taxon>
        <taxon>Lachnospirales</taxon>
        <taxon>Anaerotignaceae</taxon>
        <taxon>Anaerotignum</taxon>
    </lineage>
</organism>
<sequence length="118" mass="13390">MDYKISDSEWKVMEILWEKGTATQSEVMDALTEGWNKNTVYTFLSRLEHKGLVAAEGSPKRYAAVIGREECVRQEEESFLNKVYHGSAGKLVAAFVEEGRLTEKEKAMLKQLLEGMDV</sequence>
<name>A0A401LDA0_9FIRM</name>
<comment type="caution">
    <text evidence="5">The sequence shown here is derived from an EMBL/GenBank/DDBJ whole genome shotgun (WGS) entry which is preliminary data.</text>
</comment>
<evidence type="ECO:0000256" key="3">
    <source>
        <dbReference type="ARBA" id="ARBA00023125"/>
    </source>
</evidence>
<dbReference type="OrthoDB" id="9795583at2"/>
<dbReference type="EMBL" id="BHVZ01000002">
    <property type="protein sequence ID" value="GCB29557.1"/>
    <property type="molecule type" value="Genomic_DNA"/>
</dbReference>
<evidence type="ECO:0000256" key="1">
    <source>
        <dbReference type="ARBA" id="ARBA00011046"/>
    </source>
</evidence>
<dbReference type="GO" id="GO:0045892">
    <property type="term" value="P:negative regulation of DNA-templated transcription"/>
    <property type="evidence" value="ECO:0007669"/>
    <property type="project" value="InterPro"/>
</dbReference>
<dbReference type="Pfam" id="PF03965">
    <property type="entry name" value="Penicillinase_R"/>
    <property type="match status" value="1"/>
</dbReference>
<dbReference type="Gene3D" id="1.10.4040.10">
    <property type="entry name" value="Penicillinase repressor domain"/>
    <property type="match status" value="1"/>
</dbReference>
<evidence type="ECO:0000256" key="2">
    <source>
        <dbReference type="ARBA" id="ARBA00023015"/>
    </source>
</evidence>
<evidence type="ECO:0000313" key="6">
    <source>
        <dbReference type="Proteomes" id="UP000287361"/>
    </source>
</evidence>
<proteinExistence type="inferred from homology"/>
<accession>A0A401LDA0</accession>
<evidence type="ECO:0000256" key="4">
    <source>
        <dbReference type="ARBA" id="ARBA00023163"/>
    </source>
</evidence>
<dbReference type="Proteomes" id="UP000287361">
    <property type="component" value="Unassembled WGS sequence"/>
</dbReference>
<keyword evidence="2" id="KW-0805">Transcription regulation</keyword>
<dbReference type="Gene3D" id="1.10.10.10">
    <property type="entry name" value="Winged helix-like DNA-binding domain superfamily/Winged helix DNA-binding domain"/>
    <property type="match status" value="1"/>
</dbReference>
<dbReference type="InterPro" id="IPR036388">
    <property type="entry name" value="WH-like_DNA-bd_sf"/>
</dbReference>